<evidence type="ECO:0000313" key="3">
    <source>
        <dbReference type="Proteomes" id="UP000255355"/>
    </source>
</evidence>
<dbReference type="STRING" id="1210089.GCA_001613165_05010"/>
<reference evidence="2 3" key="1">
    <citation type="submission" date="2018-07" db="EMBL/GenBank/DDBJ databases">
        <title>Genomic Encyclopedia of Type Strains, Phase IV (KMG-IV): sequencing the most valuable type-strain genomes for metagenomic binning, comparative biology and taxonomic classification.</title>
        <authorList>
            <person name="Goeker M."/>
        </authorList>
    </citation>
    <scope>NUCLEOTIDE SEQUENCE [LARGE SCALE GENOMIC DNA]</scope>
    <source>
        <strain evidence="2 3">DSM 44952</strain>
    </source>
</reference>
<evidence type="ECO:0000313" key="2">
    <source>
        <dbReference type="EMBL" id="RDI43932.1"/>
    </source>
</evidence>
<dbReference type="InterPro" id="IPR011944">
    <property type="entry name" value="Steroid_delta5-4_isomerase"/>
</dbReference>
<dbReference type="NCBIfam" id="TIGR02246">
    <property type="entry name" value="SgcJ/EcaC family oxidoreductase"/>
    <property type="match status" value="1"/>
</dbReference>
<organism evidence="2 3">
    <name type="scientific">Nocardia mexicana</name>
    <dbReference type="NCBI Taxonomy" id="279262"/>
    <lineage>
        <taxon>Bacteria</taxon>
        <taxon>Bacillati</taxon>
        <taxon>Actinomycetota</taxon>
        <taxon>Actinomycetes</taxon>
        <taxon>Mycobacteriales</taxon>
        <taxon>Nocardiaceae</taxon>
        <taxon>Nocardia</taxon>
    </lineage>
</organism>
<dbReference type="EMBL" id="QQAZ01000018">
    <property type="protein sequence ID" value="RDI43932.1"/>
    <property type="molecule type" value="Genomic_DNA"/>
</dbReference>
<proteinExistence type="predicted"/>
<evidence type="ECO:0000259" key="1">
    <source>
        <dbReference type="Pfam" id="PF14534"/>
    </source>
</evidence>
<dbReference type="OrthoDB" id="2887901at2"/>
<dbReference type="SUPFAM" id="SSF54427">
    <property type="entry name" value="NTF2-like"/>
    <property type="match status" value="1"/>
</dbReference>
<comment type="caution">
    <text evidence="2">The sequence shown here is derived from an EMBL/GenBank/DDBJ whole genome shotgun (WGS) entry which is preliminary data.</text>
</comment>
<dbReference type="AlphaFoldDB" id="A0A370GJF6"/>
<dbReference type="InterPro" id="IPR032710">
    <property type="entry name" value="NTF2-like_dom_sf"/>
</dbReference>
<dbReference type="RefSeq" id="WP_068024220.1">
    <property type="nucleotide sequence ID" value="NZ_QQAZ01000018.1"/>
</dbReference>
<protein>
    <submittedName>
        <fullName evidence="2">Uncharacterized protein (TIGR02246 family)</fullName>
    </submittedName>
</protein>
<dbReference type="InterPro" id="IPR027843">
    <property type="entry name" value="DUF4440"/>
</dbReference>
<accession>A0A370GJF6</accession>
<dbReference type="Gene3D" id="3.10.450.50">
    <property type="match status" value="1"/>
</dbReference>
<gene>
    <name evidence="2" type="ORF">DFR68_118112</name>
</gene>
<feature type="domain" description="DUF4440" evidence="1">
    <location>
        <begin position="11"/>
        <end position="122"/>
    </location>
</feature>
<sequence length="157" mass="17352">MTDRSADELAVRAVLDRASAAWAAGDAAAYAAVFASDADYVTFLGTHHKGRADIEASHVPLFEKFQKGSRQDGEITQVRFLTPDVAVVHGRGALVKGKQRRNRRNTKVQTWVLVRRGGDWEISAFHNTKYAWILAPLTAKFDARMAPSALPPVEVHR</sequence>
<name>A0A370GJF6_9NOCA</name>
<keyword evidence="3" id="KW-1185">Reference proteome</keyword>
<dbReference type="Pfam" id="PF14534">
    <property type="entry name" value="DUF4440"/>
    <property type="match status" value="1"/>
</dbReference>
<dbReference type="Proteomes" id="UP000255355">
    <property type="component" value="Unassembled WGS sequence"/>
</dbReference>